<dbReference type="GO" id="GO:0005886">
    <property type="term" value="C:plasma membrane"/>
    <property type="evidence" value="ECO:0007669"/>
    <property type="project" value="InterPro"/>
</dbReference>
<feature type="transmembrane region" description="Helical" evidence="4">
    <location>
        <begin position="114"/>
        <end position="131"/>
    </location>
</feature>
<dbReference type="CDD" id="cd02966">
    <property type="entry name" value="TlpA_like_family"/>
    <property type="match status" value="1"/>
</dbReference>
<dbReference type="GO" id="GO:0015036">
    <property type="term" value="F:disulfide oxidoreductase activity"/>
    <property type="evidence" value="ECO:0007669"/>
    <property type="project" value="UniProtKB-ARBA"/>
</dbReference>
<dbReference type="GO" id="GO:0008961">
    <property type="term" value="F:phosphatidylglycerol-prolipoprotein diacylglyceryl transferase activity"/>
    <property type="evidence" value="ECO:0007669"/>
    <property type="project" value="InterPro"/>
</dbReference>
<protein>
    <recommendedName>
        <fullName evidence="5">Thioredoxin domain-containing protein</fullName>
    </recommendedName>
</protein>
<evidence type="ECO:0000313" key="7">
    <source>
        <dbReference type="Proteomes" id="UP000176037"/>
    </source>
</evidence>
<keyword evidence="4" id="KW-0812">Transmembrane</keyword>
<gene>
    <name evidence="6" type="ORF">BFC17_19275</name>
</gene>
<dbReference type="OrthoDB" id="9799347at2"/>
<keyword evidence="4" id="KW-0472">Membrane</keyword>
<name>A0A1E8FCS2_9ALTE</name>
<dbReference type="GO" id="GO:0030313">
    <property type="term" value="C:cell envelope"/>
    <property type="evidence" value="ECO:0007669"/>
    <property type="project" value="UniProtKB-SubCell"/>
</dbReference>
<feature type="transmembrane region" description="Helical" evidence="4">
    <location>
        <begin position="13"/>
        <end position="32"/>
    </location>
</feature>
<dbReference type="SUPFAM" id="SSF52833">
    <property type="entry name" value="Thioredoxin-like"/>
    <property type="match status" value="1"/>
</dbReference>
<dbReference type="AlphaFoldDB" id="A0A1E8FCS2"/>
<keyword evidence="3" id="KW-0676">Redox-active center</keyword>
<keyword evidence="7" id="KW-1185">Reference proteome</keyword>
<proteinExistence type="predicted"/>
<accession>A0A1E8FCS2</accession>
<feature type="transmembrane region" description="Helical" evidence="4">
    <location>
        <begin position="84"/>
        <end position="102"/>
    </location>
</feature>
<evidence type="ECO:0000256" key="1">
    <source>
        <dbReference type="ARBA" id="ARBA00004196"/>
    </source>
</evidence>
<dbReference type="PANTHER" id="PTHR42852:SF18">
    <property type="entry name" value="CHROMOSOME UNDETERMINED SCAFFOLD_47, WHOLE GENOME SHOTGUN SEQUENCE"/>
    <property type="match status" value="1"/>
</dbReference>
<dbReference type="InterPro" id="IPR036249">
    <property type="entry name" value="Thioredoxin-like_sf"/>
</dbReference>
<feature type="domain" description="Thioredoxin" evidence="5">
    <location>
        <begin position="129"/>
        <end position="269"/>
    </location>
</feature>
<sequence>MHSLSIGPIGLDINYVLLWGALLLSLILLRLLEKSKTLRQHAENTLFALFLAGLVGSRAGFVWYMWPQYQSDWPGILDIRDGGFSPQAGVLASLAVLIYRVARSPHTCRPVLKVIILTTCCIVPLYVWNSLASRAELMPLPVVQNTLYQSVPMANFSGKPIVLNVWATWCPPCRREMPVLAQAQQQNPDIHFIFLNQGESAAVVNEFLASQHLTLANVLLDPDTGVSTEFGVAVLPTTLFYSPEGRLLYRHVGGVSTASLDYALQKLRE</sequence>
<feature type="transmembrane region" description="Helical" evidence="4">
    <location>
        <begin position="44"/>
        <end position="64"/>
    </location>
</feature>
<dbReference type="PROSITE" id="PS51352">
    <property type="entry name" value="THIOREDOXIN_2"/>
    <property type="match status" value="1"/>
</dbReference>
<dbReference type="Gene3D" id="3.40.30.10">
    <property type="entry name" value="Glutaredoxin"/>
    <property type="match status" value="1"/>
</dbReference>
<dbReference type="PANTHER" id="PTHR42852">
    <property type="entry name" value="THIOL:DISULFIDE INTERCHANGE PROTEIN DSBE"/>
    <property type="match status" value="1"/>
</dbReference>
<comment type="caution">
    <text evidence="6">The sequence shown here is derived from an EMBL/GenBank/DDBJ whole genome shotgun (WGS) entry which is preliminary data.</text>
</comment>
<dbReference type="InterPro" id="IPR013766">
    <property type="entry name" value="Thioredoxin_domain"/>
</dbReference>
<reference evidence="6 7" key="1">
    <citation type="submission" date="2016-09" db="EMBL/GenBank/DDBJ databases">
        <title>Alteromonas lipolytica, a new species isolated from sea water.</title>
        <authorList>
            <person name="Wu Y.-H."/>
            <person name="Cheng H."/>
            <person name="Xu X.-W."/>
        </authorList>
    </citation>
    <scope>NUCLEOTIDE SEQUENCE [LARGE SCALE GENOMIC DNA]</scope>
    <source>
        <strain evidence="6 7">JW12</strain>
    </source>
</reference>
<dbReference type="GO" id="GO:0042158">
    <property type="term" value="P:lipoprotein biosynthetic process"/>
    <property type="evidence" value="ECO:0007669"/>
    <property type="project" value="InterPro"/>
</dbReference>
<evidence type="ECO:0000313" key="6">
    <source>
        <dbReference type="EMBL" id="OFI33721.1"/>
    </source>
</evidence>
<comment type="subcellular location">
    <subcellularLocation>
        <location evidence="1">Cell envelope</location>
    </subcellularLocation>
</comment>
<dbReference type="Proteomes" id="UP000176037">
    <property type="component" value="Unassembled WGS sequence"/>
</dbReference>
<dbReference type="PROSITE" id="PS00194">
    <property type="entry name" value="THIOREDOXIN_1"/>
    <property type="match status" value="1"/>
</dbReference>
<dbReference type="InterPro" id="IPR001640">
    <property type="entry name" value="Lgt"/>
</dbReference>
<organism evidence="6 7">
    <name type="scientific">Alteromonas lipolytica</name>
    <dbReference type="NCBI Taxonomy" id="1856405"/>
    <lineage>
        <taxon>Bacteria</taxon>
        <taxon>Pseudomonadati</taxon>
        <taxon>Pseudomonadota</taxon>
        <taxon>Gammaproteobacteria</taxon>
        <taxon>Alteromonadales</taxon>
        <taxon>Alteromonadaceae</taxon>
        <taxon>Alteromonas/Salinimonas group</taxon>
        <taxon>Alteromonas</taxon>
    </lineage>
</organism>
<keyword evidence="4" id="KW-1133">Transmembrane helix</keyword>
<evidence type="ECO:0000256" key="4">
    <source>
        <dbReference type="SAM" id="Phobius"/>
    </source>
</evidence>
<dbReference type="RefSeq" id="WP_070176648.1">
    <property type="nucleotide sequence ID" value="NZ_BMJR01000003.1"/>
</dbReference>
<dbReference type="InterPro" id="IPR013740">
    <property type="entry name" value="Redoxin"/>
</dbReference>
<dbReference type="EMBL" id="MJIC01000014">
    <property type="protein sequence ID" value="OFI33721.1"/>
    <property type="molecule type" value="Genomic_DNA"/>
</dbReference>
<dbReference type="InterPro" id="IPR017937">
    <property type="entry name" value="Thioredoxin_CS"/>
</dbReference>
<evidence type="ECO:0000256" key="3">
    <source>
        <dbReference type="ARBA" id="ARBA00023284"/>
    </source>
</evidence>
<dbReference type="STRING" id="1856405.BFC17_19275"/>
<keyword evidence="2" id="KW-0201">Cytochrome c-type biogenesis</keyword>
<dbReference type="InterPro" id="IPR050553">
    <property type="entry name" value="Thioredoxin_ResA/DsbE_sf"/>
</dbReference>
<dbReference type="Pfam" id="PF08534">
    <property type="entry name" value="Redoxin"/>
    <property type="match status" value="1"/>
</dbReference>
<dbReference type="Pfam" id="PF01790">
    <property type="entry name" value="LGT"/>
    <property type="match status" value="1"/>
</dbReference>
<evidence type="ECO:0000256" key="2">
    <source>
        <dbReference type="ARBA" id="ARBA00022748"/>
    </source>
</evidence>
<dbReference type="GO" id="GO:0017004">
    <property type="term" value="P:cytochrome complex assembly"/>
    <property type="evidence" value="ECO:0007669"/>
    <property type="project" value="UniProtKB-KW"/>
</dbReference>
<evidence type="ECO:0000259" key="5">
    <source>
        <dbReference type="PROSITE" id="PS51352"/>
    </source>
</evidence>